<gene>
    <name evidence="1" type="ORF">RhiirC2_858604</name>
</gene>
<dbReference type="Proteomes" id="UP000233469">
    <property type="component" value="Unassembled WGS sequence"/>
</dbReference>
<reference evidence="1 2" key="2">
    <citation type="submission" date="2017-10" db="EMBL/GenBank/DDBJ databases">
        <title>Extensive intraspecific genome diversity in a model arbuscular mycorrhizal fungus.</title>
        <authorList>
            <person name="Chen E.C.H."/>
            <person name="Morin E."/>
            <person name="Baudet D."/>
            <person name="Noel J."/>
            <person name="Ndikumana S."/>
            <person name="Charron P."/>
            <person name="St-Onge C."/>
            <person name="Giorgi J."/>
            <person name="Grigoriev I.V."/>
            <person name="Roux C."/>
            <person name="Martin F.M."/>
            <person name="Corradi N."/>
        </authorList>
    </citation>
    <scope>NUCLEOTIDE SEQUENCE [LARGE SCALE GENOMIC DNA]</scope>
    <source>
        <strain evidence="1 2">C2</strain>
    </source>
</reference>
<feature type="non-terminal residue" evidence="1">
    <location>
        <position position="390"/>
    </location>
</feature>
<protein>
    <submittedName>
        <fullName evidence="1">Uncharacterized protein</fullName>
    </submittedName>
</protein>
<evidence type="ECO:0000313" key="1">
    <source>
        <dbReference type="EMBL" id="PKK56427.1"/>
    </source>
</evidence>
<dbReference type="VEuPathDB" id="FungiDB:FUN_021278"/>
<proteinExistence type="predicted"/>
<sequence length="390" mass="45272">MEQEISKLSLLWTLCGLTCHQCGLKCVKNRDHKENHVCLTDHKCHFSCHFTEAHKDIIIPECSHKAGHEGKHACDKISHLCGKPCSLIDKRNYQKVCSKKIGHDDNEHLCQSKRHYCGKNCTLSSYTQKGDYQCLNKCIMSYEEEHDLHLCENTICPIQYPIPNCKERCQSDDHFHAFSDLQVNHFCGNEHQCRELCKDNGICQVVTKPKEQEEIYRGLVEETSITFTKVGIIQKCIKIPPNEFKHTGKHTHKENGFHYCDAKCHVRYPMDTLQTHDTGYGIMTQTEFTGEDNEFEYAGYKLRVGDQGTFFLCNLFCKGLGRHRHIDYCQNVINCKDGNQGRDIQHINEKVLPNPDKPKDFISHISHKLFWKRTGFKDPYSVQDQQEFEK</sequence>
<reference evidence="1 2" key="1">
    <citation type="submission" date="2016-04" db="EMBL/GenBank/DDBJ databases">
        <title>Genome analyses suggest a sexual origin of heterokaryosis in a supposedly ancient asexual fungus.</title>
        <authorList>
            <person name="Ropars J."/>
            <person name="Sedzielewska K."/>
            <person name="Noel J."/>
            <person name="Charron P."/>
            <person name="Farinelli L."/>
            <person name="Marton T."/>
            <person name="Kruger M."/>
            <person name="Pelin A."/>
            <person name="Brachmann A."/>
            <person name="Corradi N."/>
        </authorList>
    </citation>
    <scope>NUCLEOTIDE SEQUENCE [LARGE SCALE GENOMIC DNA]</scope>
    <source>
        <strain evidence="1 2">C2</strain>
    </source>
</reference>
<accession>A0A2N1M446</accession>
<comment type="caution">
    <text evidence="1">The sequence shown here is derived from an EMBL/GenBank/DDBJ whole genome shotgun (WGS) entry which is preliminary data.</text>
</comment>
<dbReference type="AlphaFoldDB" id="A0A2N1M446"/>
<dbReference type="VEuPathDB" id="FungiDB:RhiirA1_470640"/>
<dbReference type="EMBL" id="LLXL01005641">
    <property type="protein sequence ID" value="PKK56427.1"/>
    <property type="molecule type" value="Genomic_DNA"/>
</dbReference>
<name>A0A2N1M446_9GLOM</name>
<evidence type="ECO:0000313" key="2">
    <source>
        <dbReference type="Proteomes" id="UP000233469"/>
    </source>
</evidence>
<organism evidence="1 2">
    <name type="scientific">Rhizophagus irregularis</name>
    <dbReference type="NCBI Taxonomy" id="588596"/>
    <lineage>
        <taxon>Eukaryota</taxon>
        <taxon>Fungi</taxon>
        <taxon>Fungi incertae sedis</taxon>
        <taxon>Mucoromycota</taxon>
        <taxon>Glomeromycotina</taxon>
        <taxon>Glomeromycetes</taxon>
        <taxon>Glomerales</taxon>
        <taxon>Glomeraceae</taxon>
        <taxon>Rhizophagus</taxon>
    </lineage>
</organism>